<dbReference type="InParanoid" id="A0A2K3DI65"/>
<evidence type="ECO:0000256" key="1">
    <source>
        <dbReference type="SAM" id="MobiDB-lite"/>
    </source>
</evidence>
<proteinExistence type="predicted"/>
<dbReference type="GeneID" id="66054523"/>
<dbReference type="AlphaFoldDB" id="A0A2K3DI65"/>
<feature type="region of interest" description="Disordered" evidence="1">
    <location>
        <begin position="148"/>
        <end position="168"/>
    </location>
</feature>
<dbReference type="RefSeq" id="XP_042922299.1">
    <property type="nucleotide sequence ID" value="XM_043065298.1"/>
</dbReference>
<accession>A0A2K3DI65</accession>
<dbReference type="KEGG" id="cre:CHLRE_08g382575v5"/>
<name>A0A2K3DI65_CHLRE</name>
<sequence length="295" mass="30114">MLCCARLRNANARASSRRLGVNGPRRPLRSIARATLTTEDLCRLVGLTPGEAAAALSACPALAGAQAQDPGRDPDVAGLVESNAGLLLRGNGSGSGAGFRIHEVAALVRRRPGLLLEPRLGEWLDFLTGYGLSGQEVWKVLAYGSSSSSSSSGAGDGSSSSSGGGPGGSSISISSFDGLSAGGNVTSGLVGAPGASPYAAGAAIVWLKSWGWTDADVTSRLLPCYPHVLAGGVEPLQAAVDSLREQSFDDDAIRRLVLTFPALLAPPLSAPLLALLGRIRTSAHNKYVVSGSYHV</sequence>
<dbReference type="EMBL" id="CM008969">
    <property type="protein sequence ID" value="PNW80212.1"/>
    <property type="molecule type" value="Genomic_DNA"/>
</dbReference>
<feature type="compositionally biased region" description="Low complexity" evidence="1">
    <location>
        <begin position="148"/>
        <end position="161"/>
    </location>
</feature>
<protein>
    <submittedName>
        <fullName evidence="2">Uncharacterized protein</fullName>
    </submittedName>
</protein>
<organism evidence="2 3">
    <name type="scientific">Chlamydomonas reinhardtii</name>
    <name type="common">Chlamydomonas smithii</name>
    <dbReference type="NCBI Taxonomy" id="3055"/>
    <lineage>
        <taxon>Eukaryota</taxon>
        <taxon>Viridiplantae</taxon>
        <taxon>Chlorophyta</taxon>
        <taxon>core chlorophytes</taxon>
        <taxon>Chlorophyceae</taxon>
        <taxon>CS clade</taxon>
        <taxon>Chlamydomonadales</taxon>
        <taxon>Chlamydomonadaceae</taxon>
        <taxon>Chlamydomonas</taxon>
    </lineage>
</organism>
<evidence type="ECO:0000313" key="2">
    <source>
        <dbReference type="EMBL" id="PNW80212.1"/>
    </source>
</evidence>
<dbReference type="OrthoDB" id="637682at2759"/>
<keyword evidence="3" id="KW-1185">Reference proteome</keyword>
<gene>
    <name evidence="2" type="ORF">CHLRE_08g382575v5</name>
</gene>
<reference evidence="2 3" key="1">
    <citation type="journal article" date="2007" name="Science">
        <title>The Chlamydomonas genome reveals the evolution of key animal and plant functions.</title>
        <authorList>
            <person name="Merchant S.S."/>
            <person name="Prochnik S.E."/>
            <person name="Vallon O."/>
            <person name="Harris E.H."/>
            <person name="Karpowicz S.J."/>
            <person name="Witman G.B."/>
            <person name="Terry A."/>
            <person name="Salamov A."/>
            <person name="Fritz-Laylin L.K."/>
            <person name="Marechal-Drouard L."/>
            <person name="Marshall W.F."/>
            <person name="Qu L.H."/>
            <person name="Nelson D.R."/>
            <person name="Sanderfoot A.A."/>
            <person name="Spalding M.H."/>
            <person name="Kapitonov V.V."/>
            <person name="Ren Q."/>
            <person name="Ferris P."/>
            <person name="Lindquist E."/>
            <person name="Shapiro H."/>
            <person name="Lucas S.M."/>
            <person name="Grimwood J."/>
            <person name="Schmutz J."/>
            <person name="Cardol P."/>
            <person name="Cerutti H."/>
            <person name="Chanfreau G."/>
            <person name="Chen C.L."/>
            <person name="Cognat V."/>
            <person name="Croft M.T."/>
            <person name="Dent R."/>
            <person name="Dutcher S."/>
            <person name="Fernandez E."/>
            <person name="Fukuzawa H."/>
            <person name="Gonzalez-Ballester D."/>
            <person name="Gonzalez-Halphen D."/>
            <person name="Hallmann A."/>
            <person name="Hanikenne M."/>
            <person name="Hippler M."/>
            <person name="Inwood W."/>
            <person name="Jabbari K."/>
            <person name="Kalanon M."/>
            <person name="Kuras R."/>
            <person name="Lefebvre P.A."/>
            <person name="Lemaire S.D."/>
            <person name="Lobanov A.V."/>
            <person name="Lohr M."/>
            <person name="Manuell A."/>
            <person name="Meier I."/>
            <person name="Mets L."/>
            <person name="Mittag M."/>
            <person name="Mittelmeier T."/>
            <person name="Moroney J.V."/>
            <person name="Moseley J."/>
            <person name="Napoli C."/>
            <person name="Nedelcu A.M."/>
            <person name="Niyogi K."/>
            <person name="Novoselov S.V."/>
            <person name="Paulsen I.T."/>
            <person name="Pazour G."/>
            <person name="Purton S."/>
            <person name="Ral J.P."/>
            <person name="Riano-Pachon D.M."/>
            <person name="Riekhof W."/>
            <person name="Rymarquis L."/>
            <person name="Schroda M."/>
            <person name="Stern D."/>
            <person name="Umen J."/>
            <person name="Willows R."/>
            <person name="Wilson N."/>
            <person name="Zimmer S.L."/>
            <person name="Allmer J."/>
            <person name="Balk J."/>
            <person name="Bisova K."/>
            <person name="Chen C.J."/>
            <person name="Elias M."/>
            <person name="Gendler K."/>
            <person name="Hauser C."/>
            <person name="Lamb M.R."/>
            <person name="Ledford H."/>
            <person name="Long J.C."/>
            <person name="Minagawa J."/>
            <person name="Page M.D."/>
            <person name="Pan J."/>
            <person name="Pootakham W."/>
            <person name="Roje S."/>
            <person name="Rose A."/>
            <person name="Stahlberg E."/>
            <person name="Terauchi A.M."/>
            <person name="Yang P."/>
            <person name="Ball S."/>
            <person name="Bowler C."/>
            <person name="Dieckmann C.L."/>
            <person name="Gladyshev V.N."/>
            <person name="Green P."/>
            <person name="Jorgensen R."/>
            <person name="Mayfield S."/>
            <person name="Mueller-Roeber B."/>
            <person name="Rajamani S."/>
            <person name="Sayre R.T."/>
            <person name="Brokstein P."/>
            <person name="Dubchak I."/>
            <person name="Goodstein D."/>
            <person name="Hornick L."/>
            <person name="Huang Y.W."/>
            <person name="Jhaveri J."/>
            <person name="Luo Y."/>
            <person name="Martinez D."/>
            <person name="Ngau W.C."/>
            <person name="Otillar B."/>
            <person name="Poliakov A."/>
            <person name="Porter A."/>
            <person name="Szajkowski L."/>
            <person name="Werner G."/>
            <person name="Zhou K."/>
            <person name="Grigoriev I.V."/>
            <person name="Rokhsar D.S."/>
            <person name="Grossman A.R."/>
        </authorList>
    </citation>
    <scope>NUCLEOTIDE SEQUENCE [LARGE SCALE GENOMIC DNA]</scope>
    <source>
        <strain evidence="3">CC-503</strain>
    </source>
</reference>
<dbReference type="Gramene" id="PNW80212">
    <property type="protein sequence ID" value="PNW80212"/>
    <property type="gene ID" value="CHLRE_08g382575v5"/>
</dbReference>
<evidence type="ECO:0000313" key="3">
    <source>
        <dbReference type="Proteomes" id="UP000006906"/>
    </source>
</evidence>
<dbReference type="Proteomes" id="UP000006906">
    <property type="component" value="Chromosome 8"/>
</dbReference>